<dbReference type="AlphaFoldDB" id="A0A6C0AP11"/>
<keyword evidence="1" id="KW-0812">Transmembrane</keyword>
<protein>
    <submittedName>
        <fullName evidence="2">Uncharacterized protein</fullName>
    </submittedName>
</protein>
<dbReference type="EMBL" id="MN740730">
    <property type="protein sequence ID" value="QHS81180.1"/>
    <property type="molecule type" value="Genomic_DNA"/>
</dbReference>
<proteinExistence type="predicted"/>
<reference evidence="2" key="1">
    <citation type="journal article" date="2020" name="Nature">
        <title>Giant virus diversity and host interactions through global metagenomics.</title>
        <authorList>
            <person name="Schulz F."/>
            <person name="Roux S."/>
            <person name="Paez-Espino D."/>
            <person name="Jungbluth S."/>
            <person name="Walsh D.A."/>
            <person name="Denef V.J."/>
            <person name="McMahon K.D."/>
            <person name="Konstantinidis K.T."/>
            <person name="Eloe-Fadrosh E.A."/>
            <person name="Kyrpides N.C."/>
            <person name="Woyke T."/>
        </authorList>
    </citation>
    <scope>NUCLEOTIDE SEQUENCE</scope>
    <source>
        <strain evidence="2">GVMAG-S-1101161-73</strain>
    </source>
</reference>
<evidence type="ECO:0000313" key="2">
    <source>
        <dbReference type="EMBL" id="QHS81180.1"/>
    </source>
</evidence>
<keyword evidence="1" id="KW-1133">Transmembrane helix</keyword>
<name>A0A6C0AP11_9ZZZZ</name>
<accession>A0A6C0AP11</accession>
<feature type="transmembrane region" description="Helical" evidence="1">
    <location>
        <begin position="7"/>
        <end position="29"/>
    </location>
</feature>
<sequence>MIELNAFLLWLICVGISAIAIGYFFKYYWSDSPIAKEGFIVYTCPNYSAKYITKNGETNCCNGDIIDGKCTGNNICSLSPTNSLGLPSCRDYASDLASDAAIANCFADMPYYFEASDGSLKGCSASTTTDDGTAPTDPNKMQCILYPTEALDKVRLDSCYNYNLNKDKLSKPANCPVVPAIQTAPSLISSTFSSVGNQISSVGQQASSAAQSASSSLMGAVGLGSQTESTGYVMYGDGISGNLPVTTIFDAIGPGGSVQGKIFLAQDGNYIRAINTDVAYTKNDSSIFFTGNLSEIDDFAKLNMVSGRVGITRAKYNIKKLDGTGVLISGGASGISGTSTGYVIYGDGISGNLPVTKILDAIGPGGSVQGKIYLAQDGNYIRVIITDVAYTKNDSPFYFTGNLSEINDFAKLNMVSGRVGITRAKYNIKKADGSGILLAQ</sequence>
<organism evidence="2">
    <name type="scientific">viral metagenome</name>
    <dbReference type="NCBI Taxonomy" id="1070528"/>
    <lineage>
        <taxon>unclassified sequences</taxon>
        <taxon>metagenomes</taxon>
        <taxon>organismal metagenomes</taxon>
    </lineage>
</organism>
<keyword evidence="1" id="KW-0472">Membrane</keyword>
<evidence type="ECO:0000256" key="1">
    <source>
        <dbReference type="SAM" id="Phobius"/>
    </source>
</evidence>